<dbReference type="PANTHER" id="PTHR48022">
    <property type="entry name" value="PLASTIDIC GLUCOSE TRANSPORTER 4"/>
    <property type="match status" value="1"/>
</dbReference>
<evidence type="ECO:0000256" key="3">
    <source>
        <dbReference type="ARBA" id="ARBA00022448"/>
    </source>
</evidence>
<evidence type="ECO:0000313" key="10">
    <source>
        <dbReference type="Proteomes" id="UP000664534"/>
    </source>
</evidence>
<keyword evidence="5 7" id="KW-1133">Transmembrane helix</keyword>
<evidence type="ECO:0000256" key="4">
    <source>
        <dbReference type="ARBA" id="ARBA00022692"/>
    </source>
</evidence>
<feature type="transmembrane region" description="Helical" evidence="7">
    <location>
        <begin position="119"/>
        <end position="141"/>
    </location>
</feature>
<evidence type="ECO:0000256" key="2">
    <source>
        <dbReference type="ARBA" id="ARBA00010992"/>
    </source>
</evidence>
<dbReference type="InterPro" id="IPR050360">
    <property type="entry name" value="MFS_Sugar_Transporters"/>
</dbReference>
<feature type="transmembrane region" description="Helical" evidence="7">
    <location>
        <begin position="184"/>
        <end position="206"/>
    </location>
</feature>
<comment type="subcellular location">
    <subcellularLocation>
        <location evidence="1">Membrane</location>
        <topology evidence="1">Multi-pass membrane protein</topology>
    </subcellularLocation>
</comment>
<feature type="transmembrane region" description="Helical" evidence="7">
    <location>
        <begin position="90"/>
        <end position="112"/>
    </location>
</feature>
<dbReference type="PROSITE" id="PS50850">
    <property type="entry name" value="MFS"/>
    <property type="match status" value="1"/>
</dbReference>
<comment type="similarity">
    <text evidence="2">Belongs to the major facilitator superfamily. Sugar transporter (TC 2.A.1.1) family.</text>
</comment>
<evidence type="ECO:0000256" key="7">
    <source>
        <dbReference type="SAM" id="Phobius"/>
    </source>
</evidence>
<evidence type="ECO:0000256" key="6">
    <source>
        <dbReference type="ARBA" id="ARBA00023136"/>
    </source>
</evidence>
<dbReference type="Proteomes" id="UP000664534">
    <property type="component" value="Unassembled WGS sequence"/>
</dbReference>
<keyword evidence="6 7" id="KW-0472">Membrane</keyword>
<keyword evidence="3" id="KW-0813">Transport</keyword>
<keyword evidence="10" id="KW-1185">Reference proteome</keyword>
<feature type="domain" description="Major facilitator superfamily (MFS) profile" evidence="8">
    <location>
        <begin position="1"/>
        <end position="237"/>
    </location>
</feature>
<protein>
    <recommendedName>
        <fullName evidence="8">Major facilitator superfamily (MFS) profile domain-containing protein</fullName>
    </recommendedName>
</protein>
<dbReference type="SUPFAM" id="SSF103473">
    <property type="entry name" value="MFS general substrate transporter"/>
    <property type="match status" value="1"/>
</dbReference>
<dbReference type="AlphaFoldDB" id="A0A8H3EZJ7"/>
<dbReference type="InterPro" id="IPR005829">
    <property type="entry name" value="Sugar_transporter_CS"/>
</dbReference>
<dbReference type="OrthoDB" id="6133115at2759"/>
<dbReference type="GO" id="GO:0005351">
    <property type="term" value="F:carbohydrate:proton symporter activity"/>
    <property type="evidence" value="ECO:0007669"/>
    <property type="project" value="TreeGrafter"/>
</dbReference>
<comment type="caution">
    <text evidence="9">The sequence shown here is derived from an EMBL/GenBank/DDBJ whole genome shotgun (WGS) entry which is preliminary data.</text>
</comment>
<dbReference type="InterPro" id="IPR020846">
    <property type="entry name" value="MFS_dom"/>
</dbReference>
<dbReference type="Gene3D" id="1.20.1250.20">
    <property type="entry name" value="MFS general substrate transporter like domains"/>
    <property type="match status" value="1"/>
</dbReference>
<dbReference type="PANTHER" id="PTHR48022:SF69">
    <property type="entry name" value="SUGAR TRANSPORTER"/>
    <property type="match status" value="1"/>
</dbReference>
<gene>
    <name evidence="9" type="ORF">IMSHALPRED_002627</name>
</gene>
<dbReference type="GO" id="GO:0015793">
    <property type="term" value="P:glycerol transmembrane transport"/>
    <property type="evidence" value="ECO:0007669"/>
    <property type="project" value="TreeGrafter"/>
</dbReference>
<evidence type="ECO:0000256" key="5">
    <source>
        <dbReference type="ARBA" id="ARBA00022989"/>
    </source>
</evidence>
<evidence type="ECO:0000259" key="8">
    <source>
        <dbReference type="PROSITE" id="PS50850"/>
    </source>
</evidence>
<dbReference type="Pfam" id="PF00083">
    <property type="entry name" value="Sugar_tr"/>
    <property type="match status" value="1"/>
</dbReference>
<dbReference type="PRINTS" id="PR00171">
    <property type="entry name" value="SUGRTRNSPORT"/>
</dbReference>
<proteinExistence type="inferred from homology"/>
<dbReference type="InterPro" id="IPR005828">
    <property type="entry name" value="MFS_sugar_transport-like"/>
</dbReference>
<reference evidence="9" key="1">
    <citation type="submission" date="2021-03" db="EMBL/GenBank/DDBJ databases">
        <authorList>
            <person name="Tagirdzhanova G."/>
        </authorList>
    </citation>
    <scope>NUCLEOTIDE SEQUENCE</scope>
</reference>
<dbReference type="PROSITE" id="PS00216">
    <property type="entry name" value="SUGAR_TRANSPORT_1"/>
    <property type="match status" value="1"/>
</dbReference>
<dbReference type="EMBL" id="CAJPDT010000015">
    <property type="protein sequence ID" value="CAF9915507.1"/>
    <property type="molecule type" value="Genomic_DNA"/>
</dbReference>
<dbReference type="InterPro" id="IPR003663">
    <property type="entry name" value="Sugar/inositol_transpt"/>
</dbReference>
<feature type="transmembrane region" description="Helical" evidence="7">
    <location>
        <begin position="153"/>
        <end position="172"/>
    </location>
</feature>
<dbReference type="GO" id="GO:0016020">
    <property type="term" value="C:membrane"/>
    <property type="evidence" value="ECO:0007669"/>
    <property type="project" value="UniProtKB-SubCell"/>
</dbReference>
<evidence type="ECO:0000256" key="1">
    <source>
        <dbReference type="ARBA" id="ARBA00004141"/>
    </source>
</evidence>
<organism evidence="9 10">
    <name type="scientific">Imshaugia aleurites</name>
    <dbReference type="NCBI Taxonomy" id="172621"/>
    <lineage>
        <taxon>Eukaryota</taxon>
        <taxon>Fungi</taxon>
        <taxon>Dikarya</taxon>
        <taxon>Ascomycota</taxon>
        <taxon>Pezizomycotina</taxon>
        <taxon>Lecanoromycetes</taxon>
        <taxon>OSLEUM clade</taxon>
        <taxon>Lecanoromycetidae</taxon>
        <taxon>Lecanorales</taxon>
        <taxon>Lecanorineae</taxon>
        <taxon>Parmeliaceae</taxon>
        <taxon>Imshaugia</taxon>
    </lineage>
</organism>
<keyword evidence="4 7" id="KW-0812">Transmembrane</keyword>
<accession>A0A8H3EZJ7</accession>
<name>A0A8H3EZJ7_9LECA</name>
<sequence>MASLNDESLDGSQTAIDIRGIIDSIKIEHAVDSDFQFKDLFTGGPSQHFRRIILGVSSQFFQQIGGCNAAIYYFPILFESSLHKSSDTSLLLGGVNMIVYATFSLVSFWTVESLGRRKLFLIGSFGQMISMIITFGCLIPGTPTAADGAAFGLFLYIAFFGATYLTVPWLYAAEINPLRIRAKGAAAANVVNWSINFLVVMVTPIMVAHIKWGTYVFFAAVNACFIPFIYFFYPETSHRSLEEIDMIFAKGYYENISYVKAAQELPKLSVQDMEQLATQYGLAEANEFEKSGLEHVEEVVSKAS</sequence>
<evidence type="ECO:0000313" key="9">
    <source>
        <dbReference type="EMBL" id="CAF9915507.1"/>
    </source>
</evidence>
<feature type="transmembrane region" description="Helical" evidence="7">
    <location>
        <begin position="212"/>
        <end position="233"/>
    </location>
</feature>
<dbReference type="InterPro" id="IPR036259">
    <property type="entry name" value="MFS_trans_sf"/>
</dbReference>